<evidence type="ECO:0000313" key="1">
    <source>
        <dbReference type="EMBL" id="BBY45809.1"/>
    </source>
</evidence>
<dbReference type="Proteomes" id="UP000466431">
    <property type="component" value="Chromosome"/>
</dbReference>
<dbReference type="KEGG" id="mcee:MCEL_41040"/>
<organism evidence="1 2">
    <name type="scientific">Mycolicibacterium celeriflavum</name>
    <name type="common">Mycobacterium celeriflavum</name>
    <dbReference type="NCBI Taxonomy" id="1249101"/>
    <lineage>
        <taxon>Bacteria</taxon>
        <taxon>Bacillati</taxon>
        <taxon>Actinomycetota</taxon>
        <taxon>Actinomycetes</taxon>
        <taxon>Mycobacteriales</taxon>
        <taxon>Mycobacteriaceae</taxon>
        <taxon>Mycolicibacterium</taxon>
    </lineage>
</organism>
<keyword evidence="1" id="KW-0808">Transferase</keyword>
<dbReference type="Gene3D" id="3.40.50.150">
    <property type="entry name" value="Vaccinia Virus protein VP39"/>
    <property type="match status" value="1"/>
</dbReference>
<gene>
    <name evidence="1" type="primary">tylF</name>
    <name evidence="1" type="ORF">MCEL_41040</name>
</gene>
<dbReference type="STRING" id="1249101.BST21_11370"/>
<keyword evidence="1" id="KW-0489">Methyltransferase</keyword>
<accession>A0A1X0BVD4</accession>
<dbReference type="PANTHER" id="PTHR40036">
    <property type="entry name" value="MACROCIN O-METHYLTRANSFERASE"/>
    <property type="match status" value="1"/>
</dbReference>
<dbReference type="SUPFAM" id="SSF53335">
    <property type="entry name" value="S-adenosyl-L-methionine-dependent methyltransferases"/>
    <property type="match status" value="1"/>
</dbReference>
<dbReference type="PANTHER" id="PTHR40036:SF1">
    <property type="entry name" value="MACROCIN O-METHYLTRANSFERASE"/>
    <property type="match status" value="1"/>
</dbReference>
<dbReference type="GO" id="GO:0032259">
    <property type="term" value="P:methylation"/>
    <property type="evidence" value="ECO:0007669"/>
    <property type="project" value="UniProtKB-KW"/>
</dbReference>
<dbReference type="GO" id="GO:0008168">
    <property type="term" value="F:methyltransferase activity"/>
    <property type="evidence" value="ECO:0007669"/>
    <property type="project" value="UniProtKB-KW"/>
</dbReference>
<dbReference type="RefSeq" id="WP_083002226.1">
    <property type="nucleotide sequence ID" value="NZ_AP022591.1"/>
</dbReference>
<dbReference type="Pfam" id="PF05711">
    <property type="entry name" value="TylF"/>
    <property type="match status" value="2"/>
</dbReference>
<dbReference type="InterPro" id="IPR029063">
    <property type="entry name" value="SAM-dependent_MTases_sf"/>
</dbReference>
<dbReference type="OrthoDB" id="3826968at2"/>
<proteinExistence type="predicted"/>
<dbReference type="EMBL" id="AP022591">
    <property type="protein sequence ID" value="BBY45809.1"/>
    <property type="molecule type" value="Genomic_DNA"/>
</dbReference>
<dbReference type="AlphaFoldDB" id="A0A1X0BVD4"/>
<evidence type="ECO:0000313" key="2">
    <source>
        <dbReference type="Proteomes" id="UP000466431"/>
    </source>
</evidence>
<protein>
    <submittedName>
        <fullName evidence="1">Macrocin O-methyltransferase</fullName>
    </submittedName>
</protein>
<sequence>MSKPKMPAVADYVTSRIVRRIRSLDSRHQFVDLDESAQDIIRTVDPYTLTSGDRVAALCTSVDYIVDHGIPGAFVECGVWRGGSLMAILLRLCQRGVTDRDVFGYDVWQGMGPSGFPYQPTDDDVLFNGATVKSSMNPGRIGKALYEQIVPRVTHFKPSRDDVFALLTSTGYPPERIHLVAGPVEDTIPANAPETIALLRLDTDLYESTRHELEHLYPRVPVGGVLVIDDYGYWKGARKAVDDYFDGHRILLHRDGPSVRFAIKQQER</sequence>
<name>A0A1X0BVD4_MYCCF</name>
<reference evidence="1 2" key="1">
    <citation type="journal article" date="2019" name="Emerg. Microbes Infect.">
        <title>Comprehensive subspecies identification of 175 nontuberculous mycobacteria species based on 7547 genomic profiles.</title>
        <authorList>
            <person name="Matsumoto Y."/>
            <person name="Kinjo T."/>
            <person name="Motooka D."/>
            <person name="Nabeya D."/>
            <person name="Jung N."/>
            <person name="Uechi K."/>
            <person name="Horii T."/>
            <person name="Iida T."/>
            <person name="Fujita J."/>
            <person name="Nakamura S."/>
        </authorList>
    </citation>
    <scope>NUCLEOTIDE SEQUENCE [LARGE SCALE GENOMIC DNA]</scope>
    <source>
        <strain evidence="1 2">JCM 18439</strain>
    </source>
</reference>
<dbReference type="InterPro" id="IPR008884">
    <property type="entry name" value="TylF_MeTrfase"/>
</dbReference>
<keyword evidence="2" id="KW-1185">Reference proteome</keyword>